<dbReference type="EMBL" id="LWSG01000001">
    <property type="protein sequence ID" value="OAS89046.1"/>
    <property type="molecule type" value="Genomic_DNA"/>
</dbReference>
<dbReference type="Proteomes" id="UP000078534">
    <property type="component" value="Unassembled WGS sequence"/>
</dbReference>
<dbReference type="CDD" id="cd07012">
    <property type="entry name" value="PBP2_Bug_TTT"/>
    <property type="match status" value="1"/>
</dbReference>
<evidence type="ECO:0000313" key="3">
    <source>
        <dbReference type="Proteomes" id="UP000078534"/>
    </source>
</evidence>
<dbReference type="PIRSF" id="PIRSF017082">
    <property type="entry name" value="YflP"/>
    <property type="match status" value="1"/>
</dbReference>
<comment type="similarity">
    <text evidence="1">Belongs to the UPF0065 (bug) family.</text>
</comment>
<name>A0A179T4E4_9BACI</name>
<proteinExistence type="inferred from homology"/>
<sequence>MKKLVFIFASILLVVSFVLVGCSGGGSTSGEEQKGESSLLQEDVTFIIPNAPGGSNDLSVRGIIRGMEQELGVEVIPKNQPASKGIVAAVELTQSENNGQTLYFNSQSLILLALQEDNLDLSKIQPLAQVVEDTSAITVAVDSPYNSLQDLVDAAKENPGKIKIATNGVGALWDFSAKTFANTANINLQYIPYTSGGNAMSTAVASGEVDVSANSPSEVKPLVDAGKLKVLAVQSNERHGLFPNVPTAKEQGFDSEFPVWRGVFTVKGTDEAILQQLEDSIRKSYESEDFKGFLENNGMPGKFRGHKEFTEFFEEQVEMYEEIVKNQ</sequence>
<dbReference type="InterPro" id="IPR005064">
    <property type="entry name" value="BUG"/>
</dbReference>
<dbReference type="Pfam" id="PF03401">
    <property type="entry name" value="TctC"/>
    <property type="match status" value="1"/>
</dbReference>
<dbReference type="PANTHER" id="PTHR42928:SF5">
    <property type="entry name" value="BLR1237 PROTEIN"/>
    <property type="match status" value="1"/>
</dbReference>
<evidence type="ECO:0000313" key="2">
    <source>
        <dbReference type="EMBL" id="OAS89046.1"/>
    </source>
</evidence>
<dbReference type="PROSITE" id="PS51257">
    <property type="entry name" value="PROKAR_LIPOPROTEIN"/>
    <property type="match status" value="1"/>
</dbReference>
<gene>
    <name evidence="2" type="ORF">A6K24_00300</name>
</gene>
<reference evidence="3" key="1">
    <citation type="submission" date="2016-04" db="EMBL/GenBank/DDBJ databases">
        <authorList>
            <person name="Lyu Z."/>
            <person name="Lyu W."/>
        </authorList>
    </citation>
    <scope>NUCLEOTIDE SEQUENCE [LARGE SCALE GENOMIC DNA]</scope>
    <source>
        <strain evidence="3">C44</strain>
    </source>
</reference>
<dbReference type="SUPFAM" id="SSF53850">
    <property type="entry name" value="Periplasmic binding protein-like II"/>
    <property type="match status" value="1"/>
</dbReference>
<dbReference type="AlphaFoldDB" id="A0A179T4E4"/>
<accession>A0A179T4E4</accession>
<dbReference type="Gene3D" id="3.40.190.150">
    <property type="entry name" value="Bordetella uptake gene, domain 1"/>
    <property type="match status" value="1"/>
</dbReference>
<comment type="caution">
    <text evidence="2">The sequence shown here is derived from an EMBL/GenBank/DDBJ whole genome shotgun (WGS) entry which is preliminary data.</text>
</comment>
<dbReference type="InterPro" id="IPR042100">
    <property type="entry name" value="Bug_dom1"/>
</dbReference>
<dbReference type="Gene3D" id="3.40.190.10">
    <property type="entry name" value="Periplasmic binding protein-like II"/>
    <property type="match status" value="1"/>
</dbReference>
<dbReference type="STRING" id="152268.A6K24_00300"/>
<protein>
    <recommendedName>
        <fullName evidence="4">Tripartite tricarboxylate transporter substrate binding protein</fullName>
    </recommendedName>
</protein>
<evidence type="ECO:0008006" key="4">
    <source>
        <dbReference type="Google" id="ProtNLM"/>
    </source>
</evidence>
<dbReference type="RefSeq" id="WP_066323755.1">
    <property type="nucleotide sequence ID" value="NZ_LWSG01000001.1"/>
</dbReference>
<organism evidence="2 3">
    <name type="scientific">Metabacillus litoralis</name>
    <dbReference type="NCBI Taxonomy" id="152268"/>
    <lineage>
        <taxon>Bacteria</taxon>
        <taxon>Bacillati</taxon>
        <taxon>Bacillota</taxon>
        <taxon>Bacilli</taxon>
        <taxon>Bacillales</taxon>
        <taxon>Bacillaceae</taxon>
        <taxon>Metabacillus</taxon>
    </lineage>
</organism>
<keyword evidence="3" id="KW-1185">Reference proteome</keyword>
<dbReference type="PANTHER" id="PTHR42928">
    <property type="entry name" value="TRICARBOXYLATE-BINDING PROTEIN"/>
    <property type="match status" value="1"/>
</dbReference>
<evidence type="ECO:0000256" key="1">
    <source>
        <dbReference type="ARBA" id="ARBA00006987"/>
    </source>
</evidence>